<dbReference type="InterPro" id="IPR003594">
    <property type="entry name" value="HATPase_dom"/>
</dbReference>
<dbReference type="EC" id="2.7.13.3" evidence="3"/>
<dbReference type="EMBL" id="AP019841">
    <property type="protein sequence ID" value="BBM54401.1"/>
    <property type="molecule type" value="Genomic_DNA"/>
</dbReference>
<proteinExistence type="predicted"/>
<dbReference type="InterPro" id="IPR036097">
    <property type="entry name" value="HisK_dim/P_sf"/>
</dbReference>
<dbReference type="PANTHER" id="PTHR45528:SF1">
    <property type="entry name" value="SENSOR HISTIDINE KINASE CPXA"/>
    <property type="match status" value="1"/>
</dbReference>
<comment type="subcellular location">
    <subcellularLocation>
        <location evidence="2">Cell membrane</location>
        <topology evidence="2">Multi-pass membrane protein</topology>
    </subcellularLocation>
</comment>
<evidence type="ECO:0000256" key="8">
    <source>
        <dbReference type="ARBA" id="ARBA00022741"/>
    </source>
</evidence>
<dbReference type="Gene3D" id="6.10.340.10">
    <property type="match status" value="1"/>
</dbReference>
<evidence type="ECO:0000256" key="12">
    <source>
        <dbReference type="ARBA" id="ARBA00023012"/>
    </source>
</evidence>
<dbReference type="Pfam" id="PF00512">
    <property type="entry name" value="HisKA"/>
    <property type="match status" value="1"/>
</dbReference>
<dbReference type="SMART" id="SM00387">
    <property type="entry name" value="HATPase_c"/>
    <property type="match status" value="1"/>
</dbReference>
<dbReference type="AlphaFoldDB" id="A0A510KUI4"/>
<feature type="domain" description="Histidine kinase" evidence="15">
    <location>
        <begin position="273"/>
        <end position="488"/>
    </location>
</feature>
<dbReference type="Pfam" id="PF00672">
    <property type="entry name" value="HAMP"/>
    <property type="match status" value="1"/>
</dbReference>
<dbReference type="InterPro" id="IPR003661">
    <property type="entry name" value="HisK_dim/P_dom"/>
</dbReference>
<dbReference type="PROSITE" id="PS50885">
    <property type="entry name" value="HAMP"/>
    <property type="match status" value="1"/>
</dbReference>
<evidence type="ECO:0000256" key="9">
    <source>
        <dbReference type="ARBA" id="ARBA00022777"/>
    </source>
</evidence>
<dbReference type="GO" id="GO:0005524">
    <property type="term" value="F:ATP binding"/>
    <property type="evidence" value="ECO:0007669"/>
    <property type="project" value="UniProtKB-KW"/>
</dbReference>
<evidence type="ECO:0000256" key="4">
    <source>
        <dbReference type="ARBA" id="ARBA00022475"/>
    </source>
</evidence>
<dbReference type="CDD" id="cd06225">
    <property type="entry name" value="HAMP"/>
    <property type="match status" value="1"/>
</dbReference>
<evidence type="ECO:0000256" key="13">
    <source>
        <dbReference type="ARBA" id="ARBA00023136"/>
    </source>
</evidence>
<dbReference type="Gene3D" id="1.10.287.130">
    <property type="match status" value="1"/>
</dbReference>
<dbReference type="PRINTS" id="PR00344">
    <property type="entry name" value="BCTRLSENSOR"/>
</dbReference>
<sequence length="526" mass="59940">MKNLKLEDRISANYALLFLVLILVSNIILVYSLQKQSNKVLEVSASDKLKEINSFLDKVGIFSDKTNVLTLDFNPEVVEGKKVIHVKPFNPGEDNYLYVLEIKQNKDSVIPINTIGDTDTEEASMTNESMVELLESYNLKDNVSSGKTINIEKNKYFVFKVSRVIKNYKFNIYTLKNVTNENKIYKRLEYLVILFTIIGVVITIIVSKIMSRRILKPINNVIKTAKSISTDDLSKRIEIPKEEDELQNLTLIINEMLDRLETSFENQKKFVSDASHELRTPLAIIKGYAEIIRKRGTTDIDIFVESIDSIISETDNMRNLIQKLLFLAKGEITKINTKFVDIDANEMVHQIHSDTVVSTKTHKFHLEMGEDYKIKGDETLLQQAIRALIENAAKYSEPNTNIYIKSFIKDGFGRISIRDEGVGISDEDAKRIFDRFYRVDLSRTKATGGTGLGLAIVKRIVEIHNGKIEVDSKMNEGTEISIVLPIGDAVVNSQKEINKNINKEKIEKKKSVFGFLKKKNKKSKKK</sequence>
<feature type="transmembrane region" description="Helical" evidence="14">
    <location>
        <begin position="12"/>
        <end position="33"/>
    </location>
</feature>
<keyword evidence="6" id="KW-0808">Transferase</keyword>
<dbReference type="Proteomes" id="UP000321944">
    <property type="component" value="Chromosome"/>
</dbReference>
<evidence type="ECO:0000256" key="1">
    <source>
        <dbReference type="ARBA" id="ARBA00000085"/>
    </source>
</evidence>
<evidence type="ECO:0000256" key="2">
    <source>
        <dbReference type="ARBA" id="ARBA00004651"/>
    </source>
</evidence>
<evidence type="ECO:0000313" key="17">
    <source>
        <dbReference type="EMBL" id="BBM54401.1"/>
    </source>
</evidence>
<keyword evidence="4" id="KW-1003">Cell membrane</keyword>
<dbReference type="InterPro" id="IPR004358">
    <property type="entry name" value="Sig_transdc_His_kin-like_C"/>
</dbReference>
<dbReference type="RefSeq" id="WP_147003220.1">
    <property type="nucleotide sequence ID" value="NZ_AP019841.1"/>
</dbReference>
<reference evidence="17 18" key="1">
    <citation type="submission" date="2019-07" db="EMBL/GenBank/DDBJ databases">
        <title>Complete Genome Sequence of Leptotrichia wadei Strain JMUB3936.</title>
        <authorList>
            <person name="Watanabe S."/>
            <person name="Cui L."/>
        </authorList>
    </citation>
    <scope>NUCLEOTIDE SEQUENCE [LARGE SCALE GENOMIC DNA]</scope>
    <source>
        <strain evidence="17 18">JMUB3936</strain>
    </source>
</reference>
<dbReference type="GO" id="GO:0000155">
    <property type="term" value="F:phosphorelay sensor kinase activity"/>
    <property type="evidence" value="ECO:0007669"/>
    <property type="project" value="InterPro"/>
</dbReference>
<evidence type="ECO:0000256" key="6">
    <source>
        <dbReference type="ARBA" id="ARBA00022679"/>
    </source>
</evidence>
<dbReference type="SUPFAM" id="SSF47384">
    <property type="entry name" value="Homodimeric domain of signal transducing histidine kinase"/>
    <property type="match status" value="1"/>
</dbReference>
<dbReference type="PROSITE" id="PS50109">
    <property type="entry name" value="HIS_KIN"/>
    <property type="match status" value="1"/>
</dbReference>
<dbReference type="Gene3D" id="3.30.565.10">
    <property type="entry name" value="Histidine kinase-like ATPase, C-terminal domain"/>
    <property type="match status" value="1"/>
</dbReference>
<evidence type="ECO:0000256" key="10">
    <source>
        <dbReference type="ARBA" id="ARBA00022840"/>
    </source>
</evidence>
<keyword evidence="5" id="KW-0597">Phosphoprotein</keyword>
<evidence type="ECO:0000256" key="7">
    <source>
        <dbReference type="ARBA" id="ARBA00022692"/>
    </source>
</evidence>
<keyword evidence="10" id="KW-0067">ATP-binding</keyword>
<dbReference type="FunFam" id="1.10.287.130:FF:000001">
    <property type="entry name" value="Two-component sensor histidine kinase"/>
    <property type="match status" value="1"/>
</dbReference>
<evidence type="ECO:0000256" key="5">
    <source>
        <dbReference type="ARBA" id="ARBA00022553"/>
    </source>
</evidence>
<keyword evidence="11 14" id="KW-1133">Transmembrane helix</keyword>
<keyword evidence="13 14" id="KW-0472">Membrane</keyword>
<comment type="catalytic activity">
    <reaction evidence="1">
        <text>ATP + protein L-histidine = ADP + protein N-phospho-L-histidine.</text>
        <dbReference type="EC" id="2.7.13.3"/>
    </reaction>
</comment>
<dbReference type="InterPro" id="IPR005467">
    <property type="entry name" value="His_kinase_dom"/>
</dbReference>
<evidence type="ECO:0000256" key="14">
    <source>
        <dbReference type="SAM" id="Phobius"/>
    </source>
</evidence>
<evidence type="ECO:0000313" key="18">
    <source>
        <dbReference type="Proteomes" id="UP000321944"/>
    </source>
</evidence>
<dbReference type="OrthoDB" id="9786919at2"/>
<evidence type="ECO:0000259" key="15">
    <source>
        <dbReference type="PROSITE" id="PS50109"/>
    </source>
</evidence>
<dbReference type="SMART" id="SM00304">
    <property type="entry name" value="HAMP"/>
    <property type="match status" value="1"/>
</dbReference>
<dbReference type="SUPFAM" id="SSF55874">
    <property type="entry name" value="ATPase domain of HSP90 chaperone/DNA topoisomerase II/histidine kinase"/>
    <property type="match status" value="1"/>
</dbReference>
<dbReference type="SMART" id="SM00388">
    <property type="entry name" value="HisKA"/>
    <property type="match status" value="1"/>
</dbReference>
<evidence type="ECO:0000259" key="16">
    <source>
        <dbReference type="PROSITE" id="PS50885"/>
    </source>
</evidence>
<keyword evidence="9 17" id="KW-0418">Kinase</keyword>
<dbReference type="InterPro" id="IPR003660">
    <property type="entry name" value="HAMP_dom"/>
</dbReference>
<keyword evidence="7 14" id="KW-0812">Transmembrane</keyword>
<keyword evidence="8" id="KW-0547">Nucleotide-binding</keyword>
<organism evidence="17 18">
    <name type="scientific">Leptotrichia wadei</name>
    <dbReference type="NCBI Taxonomy" id="157687"/>
    <lineage>
        <taxon>Bacteria</taxon>
        <taxon>Fusobacteriati</taxon>
        <taxon>Fusobacteriota</taxon>
        <taxon>Fusobacteriia</taxon>
        <taxon>Fusobacteriales</taxon>
        <taxon>Leptotrichiaceae</taxon>
        <taxon>Leptotrichia</taxon>
    </lineage>
</organism>
<evidence type="ECO:0000256" key="3">
    <source>
        <dbReference type="ARBA" id="ARBA00012438"/>
    </source>
</evidence>
<name>A0A510KUI4_9FUSO</name>
<gene>
    <name evidence="17" type="ORF">JMUB3936_0685</name>
</gene>
<dbReference type="InterPro" id="IPR050398">
    <property type="entry name" value="HssS/ArlS-like"/>
</dbReference>
<dbReference type="GO" id="GO:0005886">
    <property type="term" value="C:plasma membrane"/>
    <property type="evidence" value="ECO:0007669"/>
    <property type="project" value="UniProtKB-SubCell"/>
</dbReference>
<dbReference type="PANTHER" id="PTHR45528">
    <property type="entry name" value="SENSOR HISTIDINE KINASE CPXA"/>
    <property type="match status" value="1"/>
</dbReference>
<feature type="domain" description="HAMP" evidence="16">
    <location>
        <begin position="212"/>
        <end position="265"/>
    </location>
</feature>
<dbReference type="Pfam" id="PF02518">
    <property type="entry name" value="HATPase_c"/>
    <property type="match status" value="1"/>
</dbReference>
<keyword evidence="12" id="KW-0902">Two-component regulatory system</keyword>
<dbReference type="InterPro" id="IPR036890">
    <property type="entry name" value="HATPase_C_sf"/>
</dbReference>
<evidence type="ECO:0000256" key="11">
    <source>
        <dbReference type="ARBA" id="ARBA00022989"/>
    </source>
</evidence>
<protein>
    <recommendedName>
        <fullName evidence="3">histidine kinase</fullName>
        <ecNumber evidence="3">2.7.13.3</ecNumber>
    </recommendedName>
</protein>
<dbReference type="FunFam" id="3.30.565.10:FF:000006">
    <property type="entry name" value="Sensor histidine kinase WalK"/>
    <property type="match status" value="1"/>
</dbReference>
<dbReference type="SUPFAM" id="SSF158472">
    <property type="entry name" value="HAMP domain-like"/>
    <property type="match status" value="1"/>
</dbReference>
<accession>A0A510KUI4</accession>
<feature type="transmembrane region" description="Helical" evidence="14">
    <location>
        <begin position="190"/>
        <end position="210"/>
    </location>
</feature>
<dbReference type="CDD" id="cd00082">
    <property type="entry name" value="HisKA"/>
    <property type="match status" value="1"/>
</dbReference>